<gene>
    <name evidence="2" type="ORF">ENM42_00365</name>
</gene>
<evidence type="ECO:0008006" key="3">
    <source>
        <dbReference type="Google" id="ProtNLM"/>
    </source>
</evidence>
<dbReference type="AlphaFoldDB" id="A0A7C5Y967"/>
<proteinExistence type="predicted"/>
<keyword evidence="1" id="KW-0812">Transmembrane</keyword>
<keyword evidence="1" id="KW-1133">Transmembrane helix</keyword>
<sequence>MACFLLPLTVAVLLSLAFVLSDEFRERIHLLNLLMWGCAIGLVADHVITGELVFHPPFLTGWNPAAGITSLVEEIVFTGGIITLSLTAFWSILTVAPKLTKAFVFQKIRPTQRDN</sequence>
<feature type="transmembrane region" description="Helical" evidence="1">
    <location>
        <begin position="75"/>
        <end position="93"/>
    </location>
</feature>
<feature type="transmembrane region" description="Helical" evidence="1">
    <location>
        <begin position="33"/>
        <end position="54"/>
    </location>
</feature>
<name>A0A7C5Y967_CALS0</name>
<reference evidence="2" key="1">
    <citation type="journal article" date="2020" name="mSystems">
        <title>Genome- and Community-Level Interaction Insights into Carbon Utilization and Element Cycling Functions of Hydrothermarchaeota in Hydrothermal Sediment.</title>
        <authorList>
            <person name="Zhou Z."/>
            <person name="Liu Y."/>
            <person name="Xu W."/>
            <person name="Pan J."/>
            <person name="Luo Z.H."/>
            <person name="Li M."/>
        </authorList>
    </citation>
    <scope>NUCLEOTIDE SEQUENCE [LARGE SCALE GENOMIC DNA]</scope>
    <source>
        <strain evidence="2">SpSt-1084</strain>
    </source>
</reference>
<keyword evidence="1" id="KW-0472">Membrane</keyword>
<evidence type="ECO:0000256" key="1">
    <source>
        <dbReference type="SAM" id="Phobius"/>
    </source>
</evidence>
<protein>
    <recommendedName>
        <fullName evidence="3">Lycopene cyclase domain-containing protein</fullName>
    </recommendedName>
</protein>
<dbReference type="EMBL" id="DRXS01000023">
    <property type="protein sequence ID" value="HHR40262.1"/>
    <property type="molecule type" value="Genomic_DNA"/>
</dbReference>
<comment type="caution">
    <text evidence="2">The sequence shown here is derived from an EMBL/GenBank/DDBJ whole genome shotgun (WGS) entry which is preliminary data.</text>
</comment>
<evidence type="ECO:0000313" key="2">
    <source>
        <dbReference type="EMBL" id="HHR40262.1"/>
    </source>
</evidence>
<organism evidence="2">
    <name type="scientific">Caldiarchaeum subterraneum</name>
    <dbReference type="NCBI Taxonomy" id="311458"/>
    <lineage>
        <taxon>Archaea</taxon>
        <taxon>Nitrososphaerota</taxon>
        <taxon>Candidatus Caldarchaeales</taxon>
        <taxon>Candidatus Caldarchaeaceae</taxon>
        <taxon>Candidatus Caldarchaeum</taxon>
    </lineage>
</organism>
<accession>A0A7C5Y967</accession>